<proteinExistence type="predicted"/>
<evidence type="ECO:0000313" key="4">
    <source>
        <dbReference type="EMBL" id="GAG52905.1"/>
    </source>
</evidence>
<dbReference type="InterPro" id="IPR005144">
    <property type="entry name" value="ATP-cone_dom"/>
</dbReference>
<evidence type="ECO:0000259" key="3">
    <source>
        <dbReference type="PROSITE" id="PS51161"/>
    </source>
</evidence>
<evidence type="ECO:0000256" key="1">
    <source>
        <dbReference type="ARBA" id="ARBA00022741"/>
    </source>
</evidence>
<feature type="domain" description="ATP-cone" evidence="3">
    <location>
        <begin position="3"/>
        <end position="95"/>
    </location>
</feature>
<keyword evidence="2" id="KW-0067">ATP-binding</keyword>
<dbReference type="SUPFAM" id="SSF51998">
    <property type="entry name" value="PFL-like glycyl radical enzymes"/>
    <property type="match status" value="1"/>
</dbReference>
<dbReference type="GO" id="GO:0008998">
    <property type="term" value="F:ribonucleoside-triphosphate reductase (thioredoxin) activity"/>
    <property type="evidence" value="ECO:0007669"/>
    <property type="project" value="InterPro"/>
</dbReference>
<dbReference type="InterPro" id="IPR012833">
    <property type="entry name" value="NrdD"/>
</dbReference>
<reference evidence="4" key="1">
    <citation type="journal article" date="2014" name="Front. Microbiol.">
        <title>High frequency of phylogenetically diverse reductive dehalogenase-homologous genes in deep subseafloor sedimentary metagenomes.</title>
        <authorList>
            <person name="Kawai M."/>
            <person name="Futagami T."/>
            <person name="Toyoda A."/>
            <person name="Takaki Y."/>
            <person name="Nishi S."/>
            <person name="Hori S."/>
            <person name="Arai W."/>
            <person name="Tsubouchi T."/>
            <person name="Morono Y."/>
            <person name="Uchiyama I."/>
            <person name="Ito T."/>
            <person name="Fujiyama A."/>
            <person name="Inagaki F."/>
            <person name="Takami H."/>
        </authorList>
    </citation>
    <scope>NUCLEOTIDE SEQUENCE</scope>
    <source>
        <strain evidence="4">Expedition CK06-06</strain>
    </source>
</reference>
<dbReference type="GO" id="GO:0031250">
    <property type="term" value="C:anaerobic ribonucleoside-triphosphate reductase complex"/>
    <property type="evidence" value="ECO:0007669"/>
    <property type="project" value="TreeGrafter"/>
</dbReference>
<dbReference type="GO" id="GO:0005524">
    <property type="term" value="F:ATP binding"/>
    <property type="evidence" value="ECO:0007669"/>
    <property type="project" value="UniProtKB-KW"/>
</dbReference>
<sequence>MIKHIKKRNGKIVKFEKEKIVNAIFNAAQAVGKKDRKKAEELADKVVKIIKKDFATKIPNVEDVQDIVERILIEEGDAKTAKAYVLYREQHKNIRETVKLLRDITIVDDYLKQIDWRVRENSNMTFSLQGLNVHITYKVIANYWLNNIYPKEVRDAHINGNYHIHDL</sequence>
<dbReference type="GO" id="GO:0009265">
    <property type="term" value="P:2'-deoxyribonucleotide biosynthetic process"/>
    <property type="evidence" value="ECO:0007669"/>
    <property type="project" value="TreeGrafter"/>
</dbReference>
<comment type="caution">
    <text evidence="4">The sequence shown here is derived from an EMBL/GenBank/DDBJ whole genome shotgun (WGS) entry which is preliminary data.</text>
</comment>
<dbReference type="EMBL" id="BARS01051021">
    <property type="protein sequence ID" value="GAG52905.1"/>
    <property type="molecule type" value="Genomic_DNA"/>
</dbReference>
<protein>
    <recommendedName>
        <fullName evidence="3">ATP-cone domain-containing protein</fullName>
    </recommendedName>
</protein>
<organism evidence="4">
    <name type="scientific">marine sediment metagenome</name>
    <dbReference type="NCBI Taxonomy" id="412755"/>
    <lineage>
        <taxon>unclassified sequences</taxon>
        <taxon>metagenomes</taxon>
        <taxon>ecological metagenomes</taxon>
    </lineage>
</organism>
<gene>
    <name evidence="4" type="ORF">S01H1_76064</name>
</gene>
<accession>X0YAP2</accession>
<dbReference type="GO" id="GO:0006260">
    <property type="term" value="P:DNA replication"/>
    <property type="evidence" value="ECO:0007669"/>
    <property type="project" value="InterPro"/>
</dbReference>
<dbReference type="Pfam" id="PF13597">
    <property type="entry name" value="NRDD"/>
    <property type="match status" value="1"/>
</dbReference>
<evidence type="ECO:0000256" key="2">
    <source>
        <dbReference type="ARBA" id="ARBA00022840"/>
    </source>
</evidence>
<dbReference type="PANTHER" id="PTHR21075:SF0">
    <property type="entry name" value="ANAEROBIC RIBONUCLEOSIDE-TRIPHOSPHATE REDUCTASE"/>
    <property type="match status" value="1"/>
</dbReference>
<feature type="non-terminal residue" evidence="4">
    <location>
        <position position="167"/>
    </location>
</feature>
<dbReference type="GO" id="GO:0004748">
    <property type="term" value="F:ribonucleoside-diphosphate reductase activity, thioredoxin disulfide as acceptor"/>
    <property type="evidence" value="ECO:0007669"/>
    <property type="project" value="TreeGrafter"/>
</dbReference>
<dbReference type="PROSITE" id="PS51161">
    <property type="entry name" value="ATP_CONE"/>
    <property type="match status" value="1"/>
</dbReference>
<name>X0YAP2_9ZZZZ</name>
<dbReference type="AlphaFoldDB" id="X0YAP2"/>
<dbReference type="PANTHER" id="PTHR21075">
    <property type="entry name" value="ANAEROBIC RIBONUCLEOSIDE-TRIPHOSPHATE REDUCTASE"/>
    <property type="match status" value="1"/>
</dbReference>
<dbReference type="Gene3D" id="3.20.70.20">
    <property type="match status" value="1"/>
</dbReference>
<dbReference type="Pfam" id="PF03477">
    <property type="entry name" value="ATP-cone"/>
    <property type="match status" value="1"/>
</dbReference>
<keyword evidence="1" id="KW-0547">Nucleotide-binding</keyword>